<keyword evidence="8" id="KW-1185">Reference proteome</keyword>
<dbReference type="PROSITE" id="PS50983">
    <property type="entry name" value="FE_B12_PBP"/>
    <property type="match status" value="1"/>
</dbReference>
<keyword evidence="3" id="KW-0813">Transport</keyword>
<dbReference type="Proteomes" id="UP000509761">
    <property type="component" value="Chromosome"/>
</dbReference>
<dbReference type="GO" id="GO:1901678">
    <property type="term" value="P:iron coordination entity transport"/>
    <property type="evidence" value="ECO:0007669"/>
    <property type="project" value="UniProtKB-ARBA"/>
</dbReference>
<dbReference type="GO" id="GO:0030288">
    <property type="term" value="C:outer membrane-bounded periplasmic space"/>
    <property type="evidence" value="ECO:0007669"/>
    <property type="project" value="TreeGrafter"/>
</dbReference>
<dbReference type="EMBL" id="CP054580">
    <property type="protein sequence ID" value="QKS27396.1"/>
    <property type="molecule type" value="Genomic_DNA"/>
</dbReference>
<comment type="similarity">
    <text evidence="2">Belongs to the bacterial solute-binding protein 8 family.</text>
</comment>
<evidence type="ECO:0000313" key="8">
    <source>
        <dbReference type="Proteomes" id="UP000509761"/>
    </source>
</evidence>
<dbReference type="PANTHER" id="PTHR30532">
    <property type="entry name" value="IRON III DICITRATE-BINDING PERIPLASMIC PROTEIN"/>
    <property type="match status" value="1"/>
</dbReference>
<evidence type="ECO:0000256" key="2">
    <source>
        <dbReference type="ARBA" id="ARBA00008814"/>
    </source>
</evidence>
<feature type="domain" description="Fe/B12 periplasmic-binding" evidence="6">
    <location>
        <begin position="10"/>
        <end position="277"/>
    </location>
</feature>
<dbReference type="SUPFAM" id="SSF53807">
    <property type="entry name" value="Helical backbone' metal receptor"/>
    <property type="match status" value="1"/>
</dbReference>
<dbReference type="Pfam" id="PF01497">
    <property type="entry name" value="Peripla_BP_2"/>
    <property type="match status" value="1"/>
</dbReference>
<evidence type="ECO:0000256" key="4">
    <source>
        <dbReference type="ARBA" id="ARBA00022496"/>
    </source>
</evidence>
<dbReference type="PRINTS" id="PR01715">
    <property type="entry name" value="FERRIBNDNGPP"/>
</dbReference>
<dbReference type="Gene3D" id="3.40.50.1980">
    <property type="entry name" value="Nitrogenase molybdenum iron protein domain"/>
    <property type="match status" value="2"/>
</dbReference>
<sequence length="291" mass="32814">MASNVANETSLATFDFAIAETLTAIGHPPMFLSGLEDYETYTRQDGIIPLATNLGYRHLPNLELLASLPPQHILISPPAHVSLIPKLREIADVQEYRLYNFSDNHDEQNHWNVLEDLTRLLGNLVNDPAASEHYIEQINSHFDDLKRQLNHIDTPLLIVRLMDERHARVHGNGSVEGMVLNRLGLQNAWQEELGQWGFKTVSAASVFDINAKLIFLDSPYGPEGGQRQLISDGQWRHWPSIQQNNYAILPLDFWSWGGLPAARRFADSLVRQLIESDINGHASRSSQITGE</sequence>
<dbReference type="AlphaFoldDB" id="A0AAP9T445"/>
<reference evidence="7 8" key="1">
    <citation type="submission" date="2019-12" db="EMBL/GenBank/DDBJ databases">
        <title>Genome sequencing and assembly of endphytes of Porphyra tenera.</title>
        <authorList>
            <person name="Park J.M."/>
            <person name="Shin R."/>
            <person name="Jo S.H."/>
        </authorList>
    </citation>
    <scope>NUCLEOTIDE SEQUENCE [LARGE SCALE GENOMIC DNA]</scope>
    <source>
        <strain evidence="7 8">GPM3</strain>
    </source>
</reference>
<dbReference type="InterPro" id="IPR002491">
    <property type="entry name" value="ABC_transptr_periplasmic_BD"/>
</dbReference>
<organism evidence="7 8">
    <name type="scientific">Vreelandella titanicae</name>
    <dbReference type="NCBI Taxonomy" id="664683"/>
    <lineage>
        <taxon>Bacteria</taxon>
        <taxon>Pseudomonadati</taxon>
        <taxon>Pseudomonadota</taxon>
        <taxon>Gammaproteobacteria</taxon>
        <taxon>Oceanospirillales</taxon>
        <taxon>Halomonadaceae</taxon>
        <taxon>Vreelandella</taxon>
    </lineage>
</organism>
<evidence type="ECO:0000256" key="5">
    <source>
        <dbReference type="ARBA" id="ARBA00022729"/>
    </source>
</evidence>
<keyword evidence="4" id="KW-0410">Iron transport</keyword>
<evidence type="ECO:0000259" key="6">
    <source>
        <dbReference type="PROSITE" id="PS50983"/>
    </source>
</evidence>
<comment type="subcellular location">
    <subcellularLocation>
        <location evidence="1">Cell envelope</location>
    </subcellularLocation>
</comment>
<keyword evidence="5" id="KW-0732">Signal</keyword>
<proteinExistence type="inferred from homology"/>
<evidence type="ECO:0000256" key="3">
    <source>
        <dbReference type="ARBA" id="ARBA00022448"/>
    </source>
</evidence>
<evidence type="ECO:0000256" key="1">
    <source>
        <dbReference type="ARBA" id="ARBA00004196"/>
    </source>
</evidence>
<protein>
    <submittedName>
        <fullName evidence="7">Iron(3+)-hydroxamate-binding protein FhuD</fullName>
    </submittedName>
</protein>
<keyword evidence="4" id="KW-0406">Ion transport</keyword>
<evidence type="ECO:0000313" key="7">
    <source>
        <dbReference type="EMBL" id="QKS27396.1"/>
    </source>
</evidence>
<dbReference type="PANTHER" id="PTHR30532:SF1">
    <property type="entry name" value="IRON(3+)-HYDROXAMATE-BINDING PROTEIN FHUD"/>
    <property type="match status" value="1"/>
</dbReference>
<gene>
    <name evidence="7" type="ORF">FX987_05217</name>
</gene>
<name>A0AAP9T445_9GAMM</name>
<keyword evidence="4" id="KW-0408">Iron</keyword>
<dbReference type="InterPro" id="IPR051313">
    <property type="entry name" value="Bact_iron-sidero_bind"/>
</dbReference>
<accession>A0AAP9T445</accession>
<dbReference type="RefSeq" id="WP_022522167.1">
    <property type="nucleotide sequence ID" value="NZ_CP054580.1"/>
</dbReference>